<dbReference type="PANTHER" id="PTHR43270:SF4">
    <property type="entry name" value="CARNOSINE DIPEPTIDASE 2, ISOFORM A"/>
    <property type="match status" value="1"/>
</dbReference>
<dbReference type="SUPFAM" id="SSF53187">
    <property type="entry name" value="Zn-dependent exopeptidases"/>
    <property type="match status" value="1"/>
</dbReference>
<dbReference type="GO" id="GO:0006508">
    <property type="term" value="P:proteolysis"/>
    <property type="evidence" value="ECO:0007669"/>
    <property type="project" value="UniProtKB-KW"/>
</dbReference>
<dbReference type="EMBL" id="RJVI01000002">
    <property type="protein sequence ID" value="ROR32057.1"/>
    <property type="molecule type" value="Genomic_DNA"/>
</dbReference>
<dbReference type="GO" id="GO:0046872">
    <property type="term" value="F:metal ion binding"/>
    <property type="evidence" value="ECO:0007669"/>
    <property type="project" value="UniProtKB-KW"/>
</dbReference>
<reference evidence="5 6" key="1">
    <citation type="submission" date="2018-11" db="EMBL/GenBank/DDBJ databases">
        <title>Genomic Encyclopedia of Type Strains, Phase IV (KMG-IV): sequencing the most valuable type-strain genomes for metagenomic binning, comparative biology and taxonomic classification.</title>
        <authorList>
            <person name="Goeker M."/>
        </authorList>
    </citation>
    <scope>NUCLEOTIDE SEQUENCE [LARGE SCALE GENOMIC DNA]</scope>
    <source>
        <strain evidence="5 6">DSM 100275</strain>
    </source>
</reference>
<proteinExistence type="predicted"/>
<dbReference type="InterPro" id="IPR002933">
    <property type="entry name" value="Peptidase_M20"/>
</dbReference>
<evidence type="ECO:0000313" key="5">
    <source>
        <dbReference type="EMBL" id="ROR32057.1"/>
    </source>
</evidence>
<sequence length="466" mass="48959">MQGLMAWVARRWEEAVLPALAQYVRIPARSPAFDPDWAGHGHLEAAVAHAAAWCRAQPVRGMTVGVSRLAGRTPLLWVEVAGTGPGEVLLYGHLDKQPEMTGWREGLGPWTPVVEGERLYGRGAADDGYALFAALTALAALQAQGRPHPRCLILAECSEESGSPDLAAHVEALAGRIGSPELVVCLDSGCGDWARLWLTTSLRGLVAGTLRVAVAGEGVHSGDAGGVVPSSFRIARLLLERIEEGASGRLRLPALAVEVPPARRVQAEAAGAVLGETLWRRFPLLAGVRPGAEDPAELVLRRTWGAALEVTGAAGLPAVAAAGNVLRPETVLRLSIRLPPTADPGRAAEAVRTALEADPPHGAHVRFEPDTVAAGWDAPPLPPWLERALDEASRGLFGAPMMQMGEGGSIPFMAMLAERFPEAAFVVTGVLGPGANAHGPNEFLHLPTARRLTAALAEVLARRAAA</sequence>
<organism evidence="5 6">
    <name type="scientific">Inmirania thermothiophila</name>
    <dbReference type="NCBI Taxonomy" id="1750597"/>
    <lineage>
        <taxon>Bacteria</taxon>
        <taxon>Pseudomonadati</taxon>
        <taxon>Pseudomonadota</taxon>
        <taxon>Gammaproteobacteria</taxon>
        <taxon>Chromatiales</taxon>
        <taxon>Ectothiorhodospiraceae</taxon>
        <taxon>Inmirania</taxon>
    </lineage>
</organism>
<evidence type="ECO:0000256" key="1">
    <source>
        <dbReference type="ARBA" id="ARBA00022670"/>
    </source>
</evidence>
<evidence type="ECO:0000256" key="3">
    <source>
        <dbReference type="ARBA" id="ARBA00022801"/>
    </source>
</evidence>
<dbReference type="Pfam" id="PF01546">
    <property type="entry name" value="Peptidase_M20"/>
    <property type="match status" value="1"/>
</dbReference>
<feature type="domain" description="Peptidase M20 dimerisation" evidence="4">
    <location>
        <begin position="201"/>
        <end position="361"/>
    </location>
</feature>
<keyword evidence="1" id="KW-0645">Protease</keyword>
<dbReference type="GO" id="GO:0008233">
    <property type="term" value="F:peptidase activity"/>
    <property type="evidence" value="ECO:0007669"/>
    <property type="project" value="UniProtKB-KW"/>
</dbReference>
<keyword evidence="2" id="KW-0479">Metal-binding</keyword>
<dbReference type="Proteomes" id="UP000276634">
    <property type="component" value="Unassembled WGS sequence"/>
</dbReference>
<dbReference type="Gene3D" id="3.30.70.360">
    <property type="match status" value="1"/>
</dbReference>
<dbReference type="Gene3D" id="3.40.630.10">
    <property type="entry name" value="Zn peptidases"/>
    <property type="match status" value="1"/>
</dbReference>
<keyword evidence="6" id="KW-1185">Reference proteome</keyword>
<gene>
    <name evidence="5" type="ORF">EDC57_1245</name>
</gene>
<evidence type="ECO:0000259" key="4">
    <source>
        <dbReference type="Pfam" id="PF07687"/>
    </source>
</evidence>
<accession>A0A3N1Y459</accession>
<dbReference type="InterPro" id="IPR051458">
    <property type="entry name" value="Cyt/Met_Dipeptidase"/>
</dbReference>
<dbReference type="PANTHER" id="PTHR43270">
    <property type="entry name" value="BETA-ALA-HIS DIPEPTIDASE"/>
    <property type="match status" value="1"/>
</dbReference>
<dbReference type="InterPro" id="IPR011650">
    <property type="entry name" value="Peptidase_M20_dimer"/>
</dbReference>
<dbReference type="AlphaFoldDB" id="A0A3N1Y459"/>
<keyword evidence="3" id="KW-0378">Hydrolase</keyword>
<dbReference type="Pfam" id="PF07687">
    <property type="entry name" value="M20_dimer"/>
    <property type="match status" value="1"/>
</dbReference>
<comment type="caution">
    <text evidence="5">The sequence shown here is derived from an EMBL/GenBank/DDBJ whole genome shotgun (WGS) entry which is preliminary data.</text>
</comment>
<protein>
    <submittedName>
        <fullName evidence="5">Acetylornithine deacetylase/succinyl-diaminopimelate desuccinylase-like protein</fullName>
    </submittedName>
</protein>
<evidence type="ECO:0000313" key="6">
    <source>
        <dbReference type="Proteomes" id="UP000276634"/>
    </source>
</evidence>
<evidence type="ECO:0000256" key="2">
    <source>
        <dbReference type="ARBA" id="ARBA00022723"/>
    </source>
</evidence>
<name>A0A3N1Y459_9GAMM</name>